<organism evidence="1 2">
    <name type="scientific">Vallitalea guaymasensis</name>
    <dbReference type="NCBI Taxonomy" id="1185412"/>
    <lineage>
        <taxon>Bacteria</taxon>
        <taxon>Bacillati</taxon>
        <taxon>Bacillota</taxon>
        <taxon>Clostridia</taxon>
        <taxon>Lachnospirales</taxon>
        <taxon>Vallitaleaceae</taxon>
        <taxon>Vallitalea</taxon>
    </lineage>
</organism>
<proteinExistence type="predicted"/>
<gene>
    <name evidence="1" type="ORF">HYG85_17370</name>
</gene>
<sequence>MKKISIIIVILIFIIVALNQIIGDKDLIIDKIKDTKSNKDIVLLFDEEKINLQFDNKEVGVKSIPKDLIDDYEYSLKIIGNYLLVGMINKKTVKYSSLTFLYLYDYIQNPITKIWSTDDELKKELFLKNYNTTNNTIIVDSDSSEVIIEYDEKIENKLMEFIKSIKEKDKKIQLEISNTVAYCIYDYDKDGQEELITKSIVTMGFSPLVDTYYSVYKIEDNGIQKVKSCFYSKDNTLEKYFKNFN</sequence>
<dbReference type="RefSeq" id="WP_212690736.1">
    <property type="nucleotide sequence ID" value="NZ_CP058561.1"/>
</dbReference>
<accession>A0A8J8MDB1</accession>
<evidence type="ECO:0000313" key="2">
    <source>
        <dbReference type="Proteomes" id="UP000677305"/>
    </source>
</evidence>
<protein>
    <submittedName>
        <fullName evidence="1">Uncharacterized protein</fullName>
    </submittedName>
</protein>
<keyword evidence="2" id="KW-1185">Reference proteome</keyword>
<dbReference type="KEGG" id="vgu:HYG85_17370"/>
<evidence type="ECO:0000313" key="1">
    <source>
        <dbReference type="EMBL" id="QUH30585.1"/>
    </source>
</evidence>
<reference evidence="1 2" key="1">
    <citation type="submission" date="2020-07" db="EMBL/GenBank/DDBJ databases">
        <title>Vallitalea guaymasensis genome.</title>
        <authorList>
            <person name="Postec A."/>
        </authorList>
    </citation>
    <scope>NUCLEOTIDE SEQUENCE [LARGE SCALE GENOMIC DNA]</scope>
    <source>
        <strain evidence="1 2">Ra1766G1</strain>
    </source>
</reference>
<name>A0A8J8MDB1_9FIRM</name>
<dbReference type="Proteomes" id="UP000677305">
    <property type="component" value="Chromosome"/>
</dbReference>
<dbReference type="AlphaFoldDB" id="A0A8J8MDB1"/>
<dbReference type="EMBL" id="CP058561">
    <property type="protein sequence ID" value="QUH30585.1"/>
    <property type="molecule type" value="Genomic_DNA"/>
</dbReference>